<gene>
    <name evidence="2" type="ORF">BYL167_LOCUS42687</name>
    <name evidence="1" type="ORF">GIL414_LOCUS36025</name>
    <name evidence="3" type="ORF">SMN809_LOCUS52177</name>
</gene>
<dbReference type="EMBL" id="CAJOBI010176531">
    <property type="protein sequence ID" value="CAF4909854.1"/>
    <property type="molecule type" value="Genomic_DNA"/>
</dbReference>
<dbReference type="Proteomes" id="UP000681720">
    <property type="component" value="Unassembled WGS sequence"/>
</dbReference>
<evidence type="ECO:0000313" key="4">
    <source>
        <dbReference type="Proteomes" id="UP000676336"/>
    </source>
</evidence>
<feature type="non-terminal residue" evidence="3">
    <location>
        <position position="38"/>
    </location>
</feature>
<evidence type="ECO:0000313" key="1">
    <source>
        <dbReference type="EMBL" id="CAF4531001.1"/>
    </source>
</evidence>
<comment type="caution">
    <text evidence="3">The sequence shown here is derived from an EMBL/GenBank/DDBJ whole genome shotgun (WGS) entry which is preliminary data.</text>
</comment>
<dbReference type="EMBL" id="CAJOBH010111479">
    <property type="protein sequence ID" value="CAF4663584.1"/>
    <property type="molecule type" value="Genomic_DNA"/>
</dbReference>
<reference evidence="3" key="1">
    <citation type="submission" date="2021-02" db="EMBL/GenBank/DDBJ databases">
        <authorList>
            <person name="Nowell W R."/>
        </authorList>
    </citation>
    <scope>NUCLEOTIDE SEQUENCE</scope>
</reference>
<evidence type="ECO:0000313" key="3">
    <source>
        <dbReference type="EMBL" id="CAF4909854.1"/>
    </source>
</evidence>
<dbReference type="EMBL" id="CAJOBJ010088478">
    <property type="protein sequence ID" value="CAF4531001.1"/>
    <property type="molecule type" value="Genomic_DNA"/>
</dbReference>
<dbReference type="AlphaFoldDB" id="A0A8S3CFP3"/>
<accession>A0A8S3CFP3</accession>
<proteinExistence type="predicted"/>
<name>A0A8S3CFP3_9BILA</name>
<sequence length="38" mass="4180">MIIGIPKYNNSSIFRSTPGKIASRRIIHSHISSLIVDG</sequence>
<dbReference type="Proteomes" id="UP000676336">
    <property type="component" value="Unassembled WGS sequence"/>
</dbReference>
<dbReference type="Proteomes" id="UP000681967">
    <property type="component" value="Unassembled WGS sequence"/>
</dbReference>
<organism evidence="3 4">
    <name type="scientific">Rotaria magnacalcarata</name>
    <dbReference type="NCBI Taxonomy" id="392030"/>
    <lineage>
        <taxon>Eukaryota</taxon>
        <taxon>Metazoa</taxon>
        <taxon>Spiralia</taxon>
        <taxon>Gnathifera</taxon>
        <taxon>Rotifera</taxon>
        <taxon>Eurotatoria</taxon>
        <taxon>Bdelloidea</taxon>
        <taxon>Philodinida</taxon>
        <taxon>Philodinidae</taxon>
        <taxon>Rotaria</taxon>
    </lineage>
</organism>
<protein>
    <submittedName>
        <fullName evidence="3">Uncharacterized protein</fullName>
    </submittedName>
</protein>
<evidence type="ECO:0000313" key="2">
    <source>
        <dbReference type="EMBL" id="CAF4663584.1"/>
    </source>
</evidence>